<proteinExistence type="inferred from homology"/>
<dbReference type="AlphaFoldDB" id="A0A1H2QN21"/>
<dbReference type="GO" id="GO:0000287">
    <property type="term" value="F:magnesium ion binding"/>
    <property type="evidence" value="ECO:0007669"/>
    <property type="project" value="InterPro"/>
</dbReference>
<keyword evidence="6" id="KW-0460">Magnesium</keyword>
<dbReference type="EMBL" id="FNNG01000001">
    <property type="protein sequence ID" value="SDW08603.1"/>
    <property type="molecule type" value="Genomic_DNA"/>
</dbReference>
<protein>
    <recommendedName>
        <fullName evidence="4">Probable 2-phosphosulfolactate phosphatase</fullName>
        <ecNumber evidence="3">3.1.3.71</ecNumber>
    </recommendedName>
</protein>
<evidence type="ECO:0000313" key="9">
    <source>
        <dbReference type="Proteomes" id="UP000198828"/>
    </source>
</evidence>
<reference evidence="8 9" key="1">
    <citation type="submission" date="2016-10" db="EMBL/GenBank/DDBJ databases">
        <authorList>
            <person name="de Groot N.N."/>
        </authorList>
    </citation>
    <scope>NUCLEOTIDE SEQUENCE [LARGE SCALE GENOMIC DNA]</scope>
    <source>
        <strain evidence="8 9">DSM 23310</strain>
    </source>
</reference>
<evidence type="ECO:0000256" key="5">
    <source>
        <dbReference type="ARBA" id="ARBA00022801"/>
    </source>
</evidence>
<evidence type="ECO:0000256" key="7">
    <source>
        <dbReference type="ARBA" id="ARBA00033711"/>
    </source>
</evidence>
<evidence type="ECO:0000256" key="3">
    <source>
        <dbReference type="ARBA" id="ARBA00012953"/>
    </source>
</evidence>
<dbReference type="InterPro" id="IPR005238">
    <property type="entry name" value="ComB-like"/>
</dbReference>
<sequence>MEFYVSFIPQDLKHNFSSVCIFIDVLRASSSIVSLFDKGCKEVLLTDSEEKLVEIKNRNNSKVLICSENLLGERLDIADFSPSLIEINVLGDLTDTTVVMKTTNGTAGIHKLIEQGFEHIFIGSMMNSKQVATEAVSLAAELGFGINVVCAGRNNGKTYTIDDIYCAAKIVQYAKDATRNNNIEAKTTDSVIIAEKLLASYLDIATAFEASASGNTMRKINCHQDIALCARDNITKTVPKVAGINDEGLIVIKVFS</sequence>
<dbReference type="Pfam" id="PF04029">
    <property type="entry name" value="2-ph_phosp"/>
    <property type="match status" value="1"/>
</dbReference>
<dbReference type="SUPFAM" id="SSF142823">
    <property type="entry name" value="ComB-like"/>
    <property type="match status" value="1"/>
</dbReference>
<comment type="catalytic activity">
    <reaction evidence="7">
        <text>(2R)-O-phospho-3-sulfolactate + H2O = (2R)-3-sulfolactate + phosphate</text>
        <dbReference type="Rhea" id="RHEA:23416"/>
        <dbReference type="ChEBI" id="CHEBI:15377"/>
        <dbReference type="ChEBI" id="CHEBI:15597"/>
        <dbReference type="ChEBI" id="CHEBI:43474"/>
        <dbReference type="ChEBI" id="CHEBI:58738"/>
        <dbReference type="EC" id="3.1.3.71"/>
    </reaction>
</comment>
<name>A0A1H2QN21_9FIRM</name>
<organism evidence="8 9">
    <name type="scientific">Tepidimicrobium xylanilyticum</name>
    <dbReference type="NCBI Taxonomy" id="1123352"/>
    <lineage>
        <taxon>Bacteria</taxon>
        <taxon>Bacillati</taxon>
        <taxon>Bacillota</taxon>
        <taxon>Tissierellia</taxon>
        <taxon>Tissierellales</taxon>
        <taxon>Tepidimicrobiaceae</taxon>
        <taxon>Tepidimicrobium</taxon>
    </lineage>
</organism>
<keyword evidence="9" id="KW-1185">Reference proteome</keyword>
<evidence type="ECO:0000256" key="2">
    <source>
        <dbReference type="ARBA" id="ARBA00009997"/>
    </source>
</evidence>
<dbReference type="OrthoDB" id="4913at2"/>
<accession>A0A1H2QN21</accession>
<evidence type="ECO:0000256" key="6">
    <source>
        <dbReference type="ARBA" id="ARBA00022842"/>
    </source>
</evidence>
<dbReference type="Gene3D" id="3.90.1560.10">
    <property type="entry name" value="ComB-like"/>
    <property type="match status" value="1"/>
</dbReference>
<keyword evidence="5" id="KW-0378">Hydrolase</keyword>
<evidence type="ECO:0000256" key="4">
    <source>
        <dbReference type="ARBA" id="ARBA00021948"/>
    </source>
</evidence>
<dbReference type="GO" id="GO:0050532">
    <property type="term" value="F:2-phosphosulfolactate phosphatase activity"/>
    <property type="evidence" value="ECO:0007669"/>
    <property type="project" value="UniProtKB-EC"/>
</dbReference>
<dbReference type="RefSeq" id="WP_093749931.1">
    <property type="nucleotide sequence ID" value="NZ_BSYN01000001.1"/>
</dbReference>
<dbReference type="GO" id="GO:0050545">
    <property type="term" value="F:sulfopyruvate decarboxylase activity"/>
    <property type="evidence" value="ECO:0007669"/>
    <property type="project" value="TreeGrafter"/>
</dbReference>
<evidence type="ECO:0000256" key="1">
    <source>
        <dbReference type="ARBA" id="ARBA00001946"/>
    </source>
</evidence>
<evidence type="ECO:0000313" key="8">
    <source>
        <dbReference type="EMBL" id="SDW08603.1"/>
    </source>
</evidence>
<dbReference type="PANTHER" id="PTHR37311:SF1">
    <property type="entry name" value="2-PHOSPHOSULFOLACTATE PHOSPHATASE-RELATED"/>
    <property type="match status" value="1"/>
</dbReference>
<comment type="similarity">
    <text evidence="2">Belongs to the ComB family.</text>
</comment>
<gene>
    <name evidence="8" type="ORF">SAMN05660923_00188</name>
</gene>
<dbReference type="InterPro" id="IPR036702">
    <property type="entry name" value="ComB-like_sf"/>
</dbReference>
<dbReference type="PANTHER" id="PTHR37311">
    <property type="entry name" value="2-PHOSPHOSULFOLACTATE PHOSPHATASE-RELATED"/>
    <property type="match status" value="1"/>
</dbReference>
<dbReference type="Proteomes" id="UP000198828">
    <property type="component" value="Unassembled WGS sequence"/>
</dbReference>
<comment type="cofactor">
    <cofactor evidence="1">
        <name>Mg(2+)</name>
        <dbReference type="ChEBI" id="CHEBI:18420"/>
    </cofactor>
</comment>
<dbReference type="EC" id="3.1.3.71" evidence="3"/>